<dbReference type="InterPro" id="IPR023033">
    <property type="entry name" value="Ala_tRNA_ligase_euk/bac"/>
</dbReference>
<keyword evidence="5 15" id="KW-0934">Plastid</keyword>
<feature type="binding site" evidence="15">
    <location>
        <position position="752"/>
    </location>
    <ligand>
        <name>Zn(2+)</name>
        <dbReference type="ChEBI" id="CHEBI:29105"/>
    </ligand>
</feature>
<dbReference type="SUPFAM" id="SSF50447">
    <property type="entry name" value="Translation proteins"/>
    <property type="match status" value="1"/>
</dbReference>
<dbReference type="FunFam" id="3.30.54.20:FF:000001">
    <property type="entry name" value="Alanine--tRNA ligase"/>
    <property type="match status" value="1"/>
</dbReference>
<dbReference type="EC" id="6.1.1.7" evidence="15"/>
<feature type="coiled-coil region" evidence="16">
    <location>
        <begin position="811"/>
        <end position="845"/>
    </location>
</feature>
<dbReference type="InterPro" id="IPR018165">
    <property type="entry name" value="Ala-tRNA-synth_IIc_core"/>
</dbReference>
<dbReference type="InterPro" id="IPR012947">
    <property type="entry name" value="tRNA_SAD"/>
</dbReference>
<dbReference type="InterPro" id="IPR002318">
    <property type="entry name" value="Ala-tRNA-lgiase_IIc"/>
</dbReference>
<evidence type="ECO:0000256" key="9">
    <source>
        <dbReference type="ARBA" id="ARBA00022840"/>
    </source>
</evidence>
<dbReference type="GO" id="GO:0004813">
    <property type="term" value="F:alanine-tRNA ligase activity"/>
    <property type="evidence" value="ECO:0007669"/>
    <property type="project" value="UniProtKB-UniRule"/>
</dbReference>
<evidence type="ECO:0000256" key="6">
    <source>
        <dbReference type="ARBA" id="ARBA00022723"/>
    </source>
</evidence>
<dbReference type="Gene3D" id="3.10.310.40">
    <property type="match status" value="1"/>
</dbReference>
<keyword evidence="6 15" id="KW-0479">Metal-binding</keyword>
<dbReference type="InterPro" id="IPR050058">
    <property type="entry name" value="Ala-tRNA_ligase"/>
</dbReference>
<comment type="catalytic activity">
    <reaction evidence="15">
        <text>tRNA(Ala) + L-alanine + ATP = L-alanyl-tRNA(Ala) + AMP + diphosphate</text>
        <dbReference type="Rhea" id="RHEA:12540"/>
        <dbReference type="Rhea" id="RHEA-COMP:9657"/>
        <dbReference type="Rhea" id="RHEA-COMP:9923"/>
        <dbReference type="ChEBI" id="CHEBI:30616"/>
        <dbReference type="ChEBI" id="CHEBI:33019"/>
        <dbReference type="ChEBI" id="CHEBI:57972"/>
        <dbReference type="ChEBI" id="CHEBI:78442"/>
        <dbReference type="ChEBI" id="CHEBI:78497"/>
        <dbReference type="ChEBI" id="CHEBI:456215"/>
        <dbReference type="EC" id="6.1.1.7"/>
    </reaction>
</comment>
<dbReference type="Pfam" id="PF07973">
    <property type="entry name" value="tRNA_SAD"/>
    <property type="match status" value="1"/>
</dbReference>
<evidence type="ECO:0000256" key="3">
    <source>
        <dbReference type="ARBA" id="ARBA00022555"/>
    </source>
</evidence>
<dbReference type="GO" id="GO:0008270">
    <property type="term" value="F:zinc ion binding"/>
    <property type="evidence" value="ECO:0007669"/>
    <property type="project" value="UniProtKB-UniRule"/>
</dbReference>
<dbReference type="PRINTS" id="PR00980">
    <property type="entry name" value="TRNASYNTHALA"/>
</dbReference>
<evidence type="ECO:0000256" key="8">
    <source>
        <dbReference type="ARBA" id="ARBA00022833"/>
    </source>
</evidence>
<dbReference type="HAMAP" id="MF_03134">
    <property type="entry name" value="Ala_tRNA_synth_plantC"/>
    <property type="match status" value="1"/>
</dbReference>
<feature type="binding site" evidence="15">
    <location>
        <position position="756"/>
    </location>
    <ligand>
        <name>Zn(2+)</name>
        <dbReference type="ChEBI" id="CHEBI:29105"/>
    </ligand>
</feature>
<accession>A0A9Q0CLE9</accession>
<evidence type="ECO:0000256" key="11">
    <source>
        <dbReference type="ARBA" id="ARBA00022917"/>
    </source>
</evidence>
<evidence type="ECO:0000256" key="13">
    <source>
        <dbReference type="ARBA" id="ARBA00023128"/>
    </source>
</evidence>
<dbReference type="Pfam" id="PF01411">
    <property type="entry name" value="tRNA-synt_2c"/>
    <property type="match status" value="1"/>
</dbReference>
<dbReference type="EMBL" id="JAMQYH010000002">
    <property type="protein sequence ID" value="KAJ1696085.1"/>
    <property type="molecule type" value="Genomic_DNA"/>
</dbReference>
<dbReference type="FunFam" id="3.30.930.10:FF:000004">
    <property type="entry name" value="Alanine--tRNA ligase"/>
    <property type="match status" value="1"/>
</dbReference>
<keyword evidence="10 15" id="KW-0694">RNA-binding</keyword>
<keyword evidence="3 15" id="KW-0820">tRNA-binding</keyword>
<keyword evidence="2 15" id="KW-0150">Chloroplast</keyword>
<name>A0A9Q0CLE9_9POAL</name>
<dbReference type="Proteomes" id="UP001151287">
    <property type="component" value="Unassembled WGS sequence"/>
</dbReference>
<dbReference type="PROSITE" id="PS50860">
    <property type="entry name" value="AA_TRNA_LIGASE_II_ALA"/>
    <property type="match status" value="1"/>
</dbReference>
<evidence type="ECO:0000256" key="15">
    <source>
        <dbReference type="HAMAP-Rule" id="MF_03134"/>
    </source>
</evidence>
<keyword evidence="19" id="KW-1185">Reference proteome</keyword>
<evidence type="ECO:0000256" key="12">
    <source>
        <dbReference type="ARBA" id="ARBA00022946"/>
    </source>
</evidence>
<dbReference type="GO" id="GO:0002161">
    <property type="term" value="F:aminoacyl-tRNA deacylase activity"/>
    <property type="evidence" value="ECO:0007669"/>
    <property type="project" value="TreeGrafter"/>
</dbReference>
<dbReference type="GO" id="GO:0009507">
    <property type="term" value="C:chloroplast"/>
    <property type="evidence" value="ECO:0007669"/>
    <property type="project" value="UniProtKB-SubCell"/>
</dbReference>
<evidence type="ECO:0000313" key="19">
    <source>
        <dbReference type="Proteomes" id="UP001151287"/>
    </source>
</evidence>
<reference evidence="18" key="1">
    <citation type="journal article" date="2022" name="Cell">
        <title>Repeat-based holocentromeres influence genome architecture and karyotype evolution.</title>
        <authorList>
            <person name="Hofstatter P.G."/>
            <person name="Thangavel G."/>
            <person name="Lux T."/>
            <person name="Neumann P."/>
            <person name="Vondrak T."/>
            <person name="Novak P."/>
            <person name="Zhang M."/>
            <person name="Costa L."/>
            <person name="Castellani M."/>
            <person name="Scott A."/>
            <person name="Toegelov H."/>
            <person name="Fuchs J."/>
            <person name="Mata-Sucre Y."/>
            <person name="Dias Y."/>
            <person name="Vanzela A.L.L."/>
            <person name="Huettel B."/>
            <person name="Almeida C.C.S."/>
            <person name="Simkova H."/>
            <person name="Souza G."/>
            <person name="Pedrosa-Harand A."/>
            <person name="Macas J."/>
            <person name="Mayer K.F.X."/>
            <person name="Houben A."/>
            <person name="Marques A."/>
        </authorList>
    </citation>
    <scope>NUCLEOTIDE SEQUENCE</scope>
    <source>
        <strain evidence="18">RhyBre1mFocal</strain>
    </source>
</reference>
<dbReference type="InterPro" id="IPR003156">
    <property type="entry name" value="DHHA1_dom"/>
</dbReference>
<dbReference type="SUPFAM" id="SSF101353">
    <property type="entry name" value="Putative anticodon-binding domain of alanyl-tRNA synthetase (AlaRS)"/>
    <property type="match status" value="1"/>
</dbReference>
<dbReference type="GO" id="GO:0005524">
    <property type="term" value="F:ATP binding"/>
    <property type="evidence" value="ECO:0007669"/>
    <property type="project" value="UniProtKB-UniRule"/>
</dbReference>
<keyword evidence="11 15" id="KW-0648">Protein biosynthesis</keyword>
<evidence type="ECO:0000256" key="16">
    <source>
        <dbReference type="SAM" id="Coils"/>
    </source>
</evidence>
<dbReference type="SUPFAM" id="SSF55186">
    <property type="entry name" value="ThrRS/AlaRS common domain"/>
    <property type="match status" value="1"/>
</dbReference>
<feature type="domain" description="Alanyl-transfer RNA synthetases family profile" evidence="17">
    <location>
        <begin position="77"/>
        <end position="795"/>
    </location>
</feature>
<dbReference type="Gene3D" id="2.40.30.130">
    <property type="match status" value="1"/>
</dbReference>
<comment type="similarity">
    <text evidence="1">Belongs to the class-II aminoacyl-tRNA synthetase family. Alax-L subfamily.</text>
</comment>
<keyword evidence="7 15" id="KW-0547">Nucleotide-binding</keyword>
<evidence type="ECO:0000256" key="10">
    <source>
        <dbReference type="ARBA" id="ARBA00022884"/>
    </source>
</evidence>
<dbReference type="GO" id="GO:0005829">
    <property type="term" value="C:cytosol"/>
    <property type="evidence" value="ECO:0007669"/>
    <property type="project" value="TreeGrafter"/>
</dbReference>
<evidence type="ECO:0000256" key="7">
    <source>
        <dbReference type="ARBA" id="ARBA00022741"/>
    </source>
</evidence>
<comment type="domain">
    <text evidence="15">Consists of three domains; the N-terminal catalytic domain, the editing domain and the C-terminal C-Ala domain. The editing domain removes incorrectly charged amino acids, while the C-Ala domain, along with tRNA(Ala), serves as a bridge to cooperatively bring together the editing and aminoacylation centers thus stimulating deacylation of misacylated tRNAs.</text>
</comment>
<keyword evidence="9 15" id="KW-0067">ATP-binding</keyword>
<dbReference type="Gene3D" id="6.10.250.550">
    <property type="match status" value="1"/>
</dbReference>
<dbReference type="GO" id="GO:0000049">
    <property type="term" value="F:tRNA binding"/>
    <property type="evidence" value="ECO:0007669"/>
    <property type="project" value="UniProtKB-KW"/>
</dbReference>
<dbReference type="PANTHER" id="PTHR11777">
    <property type="entry name" value="ALANYL-TRNA SYNTHETASE"/>
    <property type="match status" value="1"/>
</dbReference>
<feature type="binding site" evidence="15">
    <location>
        <position position="654"/>
    </location>
    <ligand>
        <name>Zn(2+)</name>
        <dbReference type="ChEBI" id="CHEBI:29105"/>
    </ligand>
</feature>
<sequence length="1036" mass="113362">MVMMESASLLSVSAAASLSLSRLKPLGGRSCININVAVATKQLHSSYKSSSLTIRNSSASASASAQTQTSTSNDSPVSGNAIRRRFLNFFASRGHTILPSSSLVPDDPTVFLTIAGMLQFKPIFLGKEPRNVPCATTSQKCMRTNDIENVGRTARHHTFFEMLGNFSFGDYFKKDAILWAWELTTKEFGLPPEKLWISVFRDDDEAFSIWRNEVGVPEERIKRMGEEDNFWNSGATGPCGPCSEIYYDFHPERGSSDADLGDDSRFIEFYNLVFMQYNKKDDGSLEPLKQKNIDTGMGLERMAQILQNVPNNYETDLIFPIIVRAAHMASISYSEADDATKTNLKVIGDHMRAVVYLISDGVMPSNIGRGYVVRRLIRRVVRTGRLIGITGDGQGNPDGAFTPVLAETVVSLSVEIDPDVFMRKTAINEELKREELRFVQTLERGEKLLDQFLADALTQEKPCLSGKDAFLLYDTYGFPVEITAEIAGEMGVTVDMKEFEVEMENQRKQSQAAHNVVKLSVGNDMEIAEGIPDTEFLGYDSLSARAVVKGIVVNGDPVQHVSEGSEVEVLLDRTPFYAESGGQVGDNGLLYSLGDGNGKPKTIVEIKDVQKSLGNIFVHKGMVKEGSLEVGREIDAAVDAKLRHRAKVHHTATHLLQSALKAVTGPETSQAGSLVSFDRLRFDFNFHRPLTEDEITEIEALVNRWIGEAADLATKVMALADAKKAGAIAMFGEKYGEQVRVVEVPGVSMELCGGTHVSNTSEIRGFKIISEQGIASGIRRIEAVAGDAFIEYITSRDSYMRQLCTMLKVKAEHVNARVESVLEELRATRNEVSSLKSKIAVLRASSAASKAIVVGPNNISSYTFLKLEKIIMSVASVTCPLYLTKTSMREFVFLPNIGVVFFFKIQIETAVDIKSNFFFCIYRVVVENMEDTDPDALRTAAEFLTESLEDPVAVILGSVADEGKVSLIASFSPGVVKMGIQAGRFIGNIAKLCGGGGGGKPNFAQAGGRKPEKLGMALERAKEELVAALSPADVSI</sequence>
<keyword evidence="4 15" id="KW-0436">Ligase</keyword>
<evidence type="ECO:0000256" key="2">
    <source>
        <dbReference type="ARBA" id="ARBA00022528"/>
    </source>
</evidence>
<dbReference type="SUPFAM" id="SSF55681">
    <property type="entry name" value="Class II aaRS and biotin synthetases"/>
    <property type="match status" value="1"/>
</dbReference>
<evidence type="ECO:0000256" key="1">
    <source>
        <dbReference type="ARBA" id="ARBA00008429"/>
    </source>
</evidence>
<evidence type="ECO:0000256" key="14">
    <source>
        <dbReference type="ARBA" id="ARBA00023146"/>
    </source>
</evidence>
<comment type="subcellular location">
    <subcellularLocation>
        <location evidence="15">Plastid</location>
        <location evidence="15">Chloroplast</location>
    </subcellularLocation>
    <subcellularLocation>
        <location evidence="15">Mitochondrion</location>
    </subcellularLocation>
</comment>
<keyword evidence="13 15" id="KW-0496">Mitochondrion</keyword>
<dbReference type="OrthoDB" id="2423964at2759"/>
<feature type="binding site" evidence="15">
    <location>
        <position position="650"/>
    </location>
    <ligand>
        <name>Zn(2+)</name>
        <dbReference type="ChEBI" id="CHEBI:29105"/>
    </ligand>
</feature>
<dbReference type="GO" id="GO:0005739">
    <property type="term" value="C:mitochondrion"/>
    <property type="evidence" value="ECO:0007669"/>
    <property type="project" value="UniProtKB-SubCell"/>
</dbReference>
<dbReference type="InterPro" id="IPR018162">
    <property type="entry name" value="Ala-tRNA-ligase_IIc_anticod-bd"/>
</dbReference>
<comment type="function">
    <text evidence="15">Catalyzes the attachment of alanine to tRNA(Ala) in a two-step reaction: alanine is first activated by ATP to form Ala-AMP and then transferred to the acceptor end of tRNA(Ala). Also edits incorrectly charged tRNA(Ala) via its editing domain.</text>
</comment>
<dbReference type="FunFam" id="2.40.30.130:FF:000007">
    <property type="entry name" value="Probable alanine--tRNA ligase, chloroplastic"/>
    <property type="match status" value="1"/>
</dbReference>
<keyword evidence="14 15" id="KW-0030">Aminoacyl-tRNA synthetase</keyword>
<dbReference type="Gene3D" id="3.30.980.10">
    <property type="entry name" value="Threonyl-trna Synthetase, Chain A, domain 2"/>
    <property type="match status" value="1"/>
</dbReference>
<dbReference type="InterPro" id="IPR018163">
    <property type="entry name" value="Thr/Ala-tRNA-synth_IIc_edit"/>
</dbReference>
<evidence type="ECO:0000256" key="4">
    <source>
        <dbReference type="ARBA" id="ARBA00022598"/>
    </source>
</evidence>
<dbReference type="Gene3D" id="3.30.54.20">
    <property type="match status" value="1"/>
</dbReference>
<evidence type="ECO:0000259" key="17">
    <source>
        <dbReference type="PROSITE" id="PS50860"/>
    </source>
</evidence>
<proteinExistence type="inferred from homology"/>
<dbReference type="Pfam" id="PF02272">
    <property type="entry name" value="DHHA1"/>
    <property type="match status" value="1"/>
</dbReference>
<evidence type="ECO:0000313" key="18">
    <source>
        <dbReference type="EMBL" id="KAJ1696085.1"/>
    </source>
</evidence>
<dbReference type="SMART" id="SM00863">
    <property type="entry name" value="tRNA_SAD"/>
    <property type="match status" value="1"/>
</dbReference>
<dbReference type="PANTHER" id="PTHR11777:SF9">
    <property type="entry name" value="ALANINE--TRNA LIGASE, CYTOPLASMIC"/>
    <property type="match status" value="1"/>
</dbReference>
<dbReference type="InterPro" id="IPR045864">
    <property type="entry name" value="aa-tRNA-synth_II/BPL/LPL"/>
</dbReference>
<dbReference type="AlphaFoldDB" id="A0A9Q0CLE9"/>
<dbReference type="FunFam" id="3.10.310.40:FF:000001">
    <property type="entry name" value="Alanine--tRNA ligase"/>
    <property type="match status" value="1"/>
</dbReference>
<evidence type="ECO:0000256" key="5">
    <source>
        <dbReference type="ARBA" id="ARBA00022640"/>
    </source>
</evidence>
<protein>
    <recommendedName>
        <fullName evidence="15">Probable alanine--tRNA ligase, chloroplastic</fullName>
        <ecNumber evidence="15">6.1.1.7</ecNumber>
    </recommendedName>
    <alternativeName>
        <fullName evidence="15">Alanyl-tRNA synthetase</fullName>
        <shortName evidence="15">AlaRS</shortName>
    </alternativeName>
</protein>
<keyword evidence="8 15" id="KW-0862">Zinc</keyword>
<keyword evidence="16" id="KW-0175">Coiled coil</keyword>
<dbReference type="InterPro" id="IPR018164">
    <property type="entry name" value="Ala-tRNA-synth_IIc_N"/>
</dbReference>
<comment type="cofactor">
    <cofactor evidence="15">
        <name>Zn(2+)</name>
        <dbReference type="ChEBI" id="CHEBI:29105"/>
    </cofactor>
    <text evidence="15">Binds 1 zinc ion per subunit.</text>
</comment>
<dbReference type="NCBIfam" id="TIGR00344">
    <property type="entry name" value="alaS"/>
    <property type="match status" value="1"/>
</dbReference>
<dbReference type="Gene3D" id="3.30.930.10">
    <property type="entry name" value="Bira Bifunctional Protein, Domain 2"/>
    <property type="match status" value="1"/>
</dbReference>
<dbReference type="GO" id="GO:0006419">
    <property type="term" value="P:alanyl-tRNA aminoacylation"/>
    <property type="evidence" value="ECO:0007669"/>
    <property type="project" value="UniProtKB-UniRule"/>
</dbReference>
<dbReference type="InterPro" id="IPR027522">
    <property type="entry name" value="Ala_tRNA_synth_plant"/>
</dbReference>
<gene>
    <name evidence="18" type="ORF">LUZ63_004597</name>
</gene>
<dbReference type="InterPro" id="IPR009000">
    <property type="entry name" value="Transl_B-barrel_sf"/>
</dbReference>
<organism evidence="18 19">
    <name type="scientific">Rhynchospora breviuscula</name>
    <dbReference type="NCBI Taxonomy" id="2022672"/>
    <lineage>
        <taxon>Eukaryota</taxon>
        <taxon>Viridiplantae</taxon>
        <taxon>Streptophyta</taxon>
        <taxon>Embryophyta</taxon>
        <taxon>Tracheophyta</taxon>
        <taxon>Spermatophyta</taxon>
        <taxon>Magnoliopsida</taxon>
        <taxon>Liliopsida</taxon>
        <taxon>Poales</taxon>
        <taxon>Cyperaceae</taxon>
        <taxon>Cyperoideae</taxon>
        <taxon>Rhynchosporeae</taxon>
        <taxon>Rhynchospora</taxon>
    </lineage>
</organism>
<dbReference type="CDD" id="cd00673">
    <property type="entry name" value="AlaRS_core"/>
    <property type="match status" value="1"/>
</dbReference>
<dbReference type="HAMAP" id="MF_00036_B">
    <property type="entry name" value="Ala_tRNA_synth_B"/>
    <property type="match status" value="1"/>
</dbReference>
<keyword evidence="12" id="KW-0809">Transit peptide</keyword>
<comment type="subunit">
    <text evidence="15">Monomer.</text>
</comment>
<dbReference type="FunFam" id="3.30.980.10:FF:000004">
    <property type="entry name" value="Alanine--tRNA ligase, cytoplasmic"/>
    <property type="match status" value="1"/>
</dbReference>
<comment type="caution">
    <text evidence="18">The sequence shown here is derived from an EMBL/GenBank/DDBJ whole genome shotgun (WGS) entry which is preliminary data.</text>
</comment>